<organism evidence="14 15">
    <name type="scientific">Methylocapsa polymorpha</name>
    <dbReference type="NCBI Taxonomy" id="3080828"/>
    <lineage>
        <taxon>Bacteria</taxon>
        <taxon>Pseudomonadati</taxon>
        <taxon>Pseudomonadota</taxon>
        <taxon>Alphaproteobacteria</taxon>
        <taxon>Hyphomicrobiales</taxon>
        <taxon>Beijerinckiaceae</taxon>
        <taxon>Methylocapsa</taxon>
    </lineage>
</organism>
<dbReference type="PRINTS" id="PR00344">
    <property type="entry name" value="BCTRLSENSOR"/>
</dbReference>
<dbReference type="PROSITE" id="PS50109">
    <property type="entry name" value="HIS_KIN"/>
    <property type="match status" value="1"/>
</dbReference>
<evidence type="ECO:0000256" key="9">
    <source>
        <dbReference type="ARBA" id="ARBA00023012"/>
    </source>
</evidence>
<dbReference type="InterPro" id="IPR004358">
    <property type="entry name" value="Sig_transdc_His_kin-like_C"/>
</dbReference>
<dbReference type="Gene3D" id="3.30.565.10">
    <property type="entry name" value="Histidine kinase-like ATPase, C-terminal domain"/>
    <property type="match status" value="1"/>
</dbReference>
<dbReference type="EC" id="2.7.13.3" evidence="3"/>
<dbReference type="EMBL" id="CP136862">
    <property type="protein sequence ID" value="WOJ91201.1"/>
    <property type="molecule type" value="Genomic_DNA"/>
</dbReference>
<dbReference type="PROSITE" id="PS50885">
    <property type="entry name" value="HAMP"/>
    <property type="match status" value="1"/>
</dbReference>
<dbReference type="SMART" id="SM00388">
    <property type="entry name" value="HisKA"/>
    <property type="match status" value="1"/>
</dbReference>
<evidence type="ECO:0000313" key="14">
    <source>
        <dbReference type="EMBL" id="WOJ91201.1"/>
    </source>
</evidence>
<reference evidence="14 15" key="1">
    <citation type="submission" date="2023-10" db="EMBL/GenBank/DDBJ databases">
        <title>Novel methanotroph of the genus Methylocapsa from a subarctic wetland.</title>
        <authorList>
            <person name="Belova S.E."/>
            <person name="Oshkin I.Y."/>
            <person name="Miroshnikov K."/>
            <person name="Dedysh S.N."/>
        </authorList>
    </citation>
    <scope>NUCLEOTIDE SEQUENCE [LARGE SCALE GENOMIC DNA]</scope>
    <source>
        <strain evidence="14 15">RX1</strain>
    </source>
</reference>
<dbReference type="Pfam" id="PF02518">
    <property type="entry name" value="HATPase_c"/>
    <property type="match status" value="1"/>
</dbReference>
<evidence type="ECO:0000259" key="13">
    <source>
        <dbReference type="PROSITE" id="PS50885"/>
    </source>
</evidence>
<dbReference type="SMART" id="SM00387">
    <property type="entry name" value="HATPase_c"/>
    <property type="match status" value="1"/>
</dbReference>
<dbReference type="SUPFAM" id="SSF47384">
    <property type="entry name" value="Homodimeric domain of signal transducing histidine kinase"/>
    <property type="match status" value="1"/>
</dbReference>
<dbReference type="InterPro" id="IPR036097">
    <property type="entry name" value="HisK_dim/P_sf"/>
</dbReference>
<keyword evidence="4" id="KW-0597">Phosphoprotein</keyword>
<dbReference type="InterPro" id="IPR005467">
    <property type="entry name" value="His_kinase_dom"/>
</dbReference>
<keyword evidence="15" id="KW-1185">Reference proteome</keyword>
<dbReference type="Gene3D" id="1.10.287.130">
    <property type="match status" value="1"/>
</dbReference>
<dbReference type="Pfam" id="PF08521">
    <property type="entry name" value="2CSK_N"/>
    <property type="match status" value="1"/>
</dbReference>
<keyword evidence="14" id="KW-0547">Nucleotide-binding</keyword>
<feature type="transmembrane region" description="Helical" evidence="11">
    <location>
        <begin position="172"/>
        <end position="195"/>
    </location>
</feature>
<dbReference type="InterPro" id="IPR036890">
    <property type="entry name" value="HATPase_C_sf"/>
</dbReference>
<dbReference type="Pfam" id="PF00672">
    <property type="entry name" value="HAMP"/>
    <property type="match status" value="1"/>
</dbReference>
<dbReference type="CDD" id="cd00082">
    <property type="entry name" value="HisKA"/>
    <property type="match status" value="1"/>
</dbReference>
<evidence type="ECO:0000313" key="15">
    <source>
        <dbReference type="Proteomes" id="UP001626536"/>
    </source>
</evidence>
<dbReference type="InterPro" id="IPR003661">
    <property type="entry name" value="HisK_dim/P_dom"/>
</dbReference>
<dbReference type="Pfam" id="PF00512">
    <property type="entry name" value="HisKA"/>
    <property type="match status" value="1"/>
</dbReference>
<keyword evidence="8 11" id="KW-1133">Transmembrane helix</keyword>
<gene>
    <name evidence="14" type="ORF">RZS28_08010</name>
</gene>
<keyword evidence="10 11" id="KW-0472">Membrane</keyword>
<dbReference type="InterPro" id="IPR003660">
    <property type="entry name" value="HAMP_dom"/>
</dbReference>
<evidence type="ECO:0000256" key="7">
    <source>
        <dbReference type="ARBA" id="ARBA00022777"/>
    </source>
</evidence>
<accession>A0ABZ0HZ82</accession>
<dbReference type="PANTHER" id="PTHR45436">
    <property type="entry name" value="SENSOR HISTIDINE KINASE YKOH"/>
    <property type="match status" value="1"/>
</dbReference>
<evidence type="ECO:0000256" key="4">
    <source>
        <dbReference type="ARBA" id="ARBA00022553"/>
    </source>
</evidence>
<comment type="subcellular location">
    <subcellularLocation>
        <location evidence="2">Membrane</location>
        <topology evidence="2">Multi-pass membrane protein</topology>
    </subcellularLocation>
</comment>
<sequence length="456" mass="48510">MRGRARSLQFRLAIRLAILFVVAASAAAGGLIWRAYATADSLEDRELSERAKDLGRSVTIGGAGKPRLDLPPKLAAAYAASSNADIYAIRTPAGQILAALPTDFGDRVAAWPAPTDDPSYFRLPDANDPTRQYYGLNLAVASAAGQLWVTVGRAAGAKPFIESLLWEFVTDIVWTIPLFVAITLGTAILAIRGGLKPIKEISRMAAAIGPATTSVRLPEGDLPSEIAPLVTAVNRALDRLEQGFAVQRQFTANAAHELRTPLAIVTAALDAMEGNGELAKLRSDVARMNRLVEQLLRVARLDSITIDVSACVDLNDVATEVVAGMAPWAIAQHRLLAFQGAEKPVRIRGNAQAIADAIRNLIENAVTHSPAGEEVIVSVDYQGRVGVADHGHGVPPENRDHIFERFWRGAGAKTSGAGLGLAIVKEIMKLHRGAVSVADNPGGGAIFTLSFPDRLE</sequence>
<keyword evidence="7" id="KW-0418">Kinase</keyword>
<evidence type="ECO:0000256" key="8">
    <source>
        <dbReference type="ARBA" id="ARBA00022989"/>
    </source>
</evidence>
<keyword evidence="14" id="KW-0067">ATP-binding</keyword>
<evidence type="ECO:0000259" key="12">
    <source>
        <dbReference type="PROSITE" id="PS50109"/>
    </source>
</evidence>
<dbReference type="GO" id="GO:0005524">
    <property type="term" value="F:ATP binding"/>
    <property type="evidence" value="ECO:0007669"/>
    <property type="project" value="UniProtKB-KW"/>
</dbReference>
<comment type="catalytic activity">
    <reaction evidence="1">
        <text>ATP + protein L-histidine = ADP + protein N-phospho-L-histidine.</text>
        <dbReference type="EC" id="2.7.13.3"/>
    </reaction>
</comment>
<evidence type="ECO:0000256" key="3">
    <source>
        <dbReference type="ARBA" id="ARBA00012438"/>
    </source>
</evidence>
<dbReference type="PANTHER" id="PTHR45436:SF15">
    <property type="entry name" value="SENSOR HISTIDINE KINASE CUSS"/>
    <property type="match status" value="1"/>
</dbReference>
<feature type="domain" description="Histidine kinase" evidence="12">
    <location>
        <begin position="253"/>
        <end position="455"/>
    </location>
</feature>
<dbReference type="Proteomes" id="UP001626536">
    <property type="component" value="Chromosome"/>
</dbReference>
<name>A0ABZ0HZ82_9HYPH</name>
<evidence type="ECO:0000256" key="6">
    <source>
        <dbReference type="ARBA" id="ARBA00022692"/>
    </source>
</evidence>
<feature type="transmembrane region" description="Helical" evidence="11">
    <location>
        <begin position="12"/>
        <end position="36"/>
    </location>
</feature>
<dbReference type="InterPro" id="IPR003594">
    <property type="entry name" value="HATPase_dom"/>
</dbReference>
<keyword evidence="9" id="KW-0902">Two-component regulatory system</keyword>
<dbReference type="InterPro" id="IPR050428">
    <property type="entry name" value="TCS_sensor_his_kinase"/>
</dbReference>
<evidence type="ECO:0000256" key="2">
    <source>
        <dbReference type="ARBA" id="ARBA00004141"/>
    </source>
</evidence>
<evidence type="ECO:0000256" key="1">
    <source>
        <dbReference type="ARBA" id="ARBA00000085"/>
    </source>
</evidence>
<dbReference type="SMART" id="SM00304">
    <property type="entry name" value="HAMP"/>
    <property type="match status" value="1"/>
</dbReference>
<protein>
    <recommendedName>
        <fullName evidence="3">histidine kinase</fullName>
        <ecNumber evidence="3">2.7.13.3</ecNumber>
    </recommendedName>
</protein>
<dbReference type="CDD" id="cd00075">
    <property type="entry name" value="HATPase"/>
    <property type="match status" value="1"/>
</dbReference>
<evidence type="ECO:0000256" key="5">
    <source>
        <dbReference type="ARBA" id="ARBA00022679"/>
    </source>
</evidence>
<dbReference type="InterPro" id="IPR013727">
    <property type="entry name" value="2CSK_N"/>
</dbReference>
<evidence type="ECO:0000256" key="11">
    <source>
        <dbReference type="SAM" id="Phobius"/>
    </source>
</evidence>
<proteinExistence type="predicted"/>
<keyword evidence="6 11" id="KW-0812">Transmembrane</keyword>
<keyword evidence="5" id="KW-0808">Transferase</keyword>
<dbReference type="RefSeq" id="WP_407340794.1">
    <property type="nucleotide sequence ID" value="NZ_CP136862.1"/>
</dbReference>
<feature type="domain" description="HAMP" evidence="13">
    <location>
        <begin position="192"/>
        <end position="245"/>
    </location>
</feature>
<evidence type="ECO:0000256" key="10">
    <source>
        <dbReference type="ARBA" id="ARBA00023136"/>
    </source>
</evidence>
<dbReference type="SUPFAM" id="SSF55874">
    <property type="entry name" value="ATPase domain of HSP90 chaperone/DNA topoisomerase II/histidine kinase"/>
    <property type="match status" value="1"/>
</dbReference>